<gene>
    <name evidence="4" type="ORF">M7I_7106</name>
</gene>
<protein>
    <recommendedName>
        <fullName evidence="3">Serine hydrolase domain-containing protein</fullName>
    </recommendedName>
</protein>
<name>H0EWE1_GLAL7</name>
<comment type="caution">
    <text evidence="4">The sequence shown here is derived from an EMBL/GenBank/DDBJ whole genome shotgun (WGS) entry which is preliminary data.</text>
</comment>
<dbReference type="PANTHER" id="PTHR48070:SF3">
    <property type="entry name" value="ESTERASE DBAE-RELATED"/>
    <property type="match status" value="1"/>
</dbReference>
<dbReference type="GO" id="GO:0016787">
    <property type="term" value="F:hydrolase activity"/>
    <property type="evidence" value="ECO:0007669"/>
    <property type="project" value="UniProtKB-KW"/>
</dbReference>
<keyword evidence="2" id="KW-0378">Hydrolase</keyword>
<dbReference type="AlphaFoldDB" id="H0EWE1"/>
<accession>H0EWE1</accession>
<dbReference type="GO" id="GO:0005634">
    <property type="term" value="C:nucleus"/>
    <property type="evidence" value="ECO:0007669"/>
    <property type="project" value="TreeGrafter"/>
</dbReference>
<evidence type="ECO:0000313" key="4">
    <source>
        <dbReference type="EMBL" id="EHK97152.1"/>
    </source>
</evidence>
<dbReference type="PANTHER" id="PTHR48070">
    <property type="entry name" value="ESTERASE OVCA2"/>
    <property type="match status" value="1"/>
</dbReference>
<dbReference type="EMBL" id="AGUE01000208">
    <property type="protein sequence ID" value="EHK97152.1"/>
    <property type="molecule type" value="Genomic_DNA"/>
</dbReference>
<dbReference type="Proteomes" id="UP000005446">
    <property type="component" value="Unassembled WGS sequence"/>
</dbReference>
<reference evidence="4 5" key="1">
    <citation type="journal article" date="2012" name="Eukaryot. Cell">
        <title>Genome sequence of the fungus Glarea lozoyensis: the first genome sequence of a species from the Helotiaceae family.</title>
        <authorList>
            <person name="Youssar L."/>
            <person name="Gruening B.A."/>
            <person name="Erxleben A."/>
            <person name="Guenther S."/>
            <person name="Huettel W."/>
        </authorList>
    </citation>
    <scope>NUCLEOTIDE SEQUENCE [LARGE SCALE GENOMIC DNA]</scope>
    <source>
        <strain evidence="5">ATCC 74030 / MF5533</strain>
    </source>
</reference>
<dbReference type="SUPFAM" id="SSF53474">
    <property type="entry name" value="alpha/beta-Hydrolases"/>
    <property type="match status" value="1"/>
</dbReference>
<proteinExistence type="inferred from homology"/>
<dbReference type="InterPro" id="IPR005645">
    <property type="entry name" value="FSH-like_dom"/>
</dbReference>
<dbReference type="InterPro" id="IPR029058">
    <property type="entry name" value="AB_hydrolase_fold"/>
</dbReference>
<comment type="similarity">
    <text evidence="1">Belongs to the LovG family.</text>
</comment>
<evidence type="ECO:0000259" key="3">
    <source>
        <dbReference type="Pfam" id="PF03959"/>
    </source>
</evidence>
<dbReference type="GO" id="GO:0044550">
    <property type="term" value="P:secondary metabolite biosynthetic process"/>
    <property type="evidence" value="ECO:0007669"/>
    <property type="project" value="TreeGrafter"/>
</dbReference>
<evidence type="ECO:0000256" key="2">
    <source>
        <dbReference type="ARBA" id="ARBA00022801"/>
    </source>
</evidence>
<evidence type="ECO:0000313" key="5">
    <source>
        <dbReference type="Proteomes" id="UP000005446"/>
    </source>
</evidence>
<dbReference type="HOGENOM" id="CLU_2306443_0_0_1"/>
<dbReference type="InterPro" id="IPR050593">
    <property type="entry name" value="LovG"/>
</dbReference>
<dbReference type="Gene3D" id="3.40.50.1820">
    <property type="entry name" value="alpha/beta hydrolase"/>
    <property type="match status" value="1"/>
</dbReference>
<feature type="domain" description="Serine hydrolase" evidence="3">
    <location>
        <begin position="16"/>
        <end position="66"/>
    </location>
</feature>
<dbReference type="Pfam" id="PF03959">
    <property type="entry name" value="FSH1"/>
    <property type="match status" value="1"/>
</dbReference>
<dbReference type="GO" id="GO:0005737">
    <property type="term" value="C:cytoplasm"/>
    <property type="evidence" value="ECO:0007669"/>
    <property type="project" value="TreeGrafter"/>
</dbReference>
<dbReference type="OrthoDB" id="414698at2759"/>
<sequence>MSSVNSQIQDRTLSLPRIMCLHGGGTNAKIFRMQCRALIAQLKSEFRFVFAEAPFISEAGPDVMRLIEWNGEHRMPWKSNDVLLVADAIRALAKQENIAA</sequence>
<organism evidence="4 5">
    <name type="scientific">Glarea lozoyensis (strain ATCC 74030 / MF5533)</name>
    <dbReference type="NCBI Taxonomy" id="1104152"/>
    <lineage>
        <taxon>Eukaryota</taxon>
        <taxon>Fungi</taxon>
        <taxon>Dikarya</taxon>
        <taxon>Ascomycota</taxon>
        <taxon>Pezizomycotina</taxon>
        <taxon>Leotiomycetes</taxon>
        <taxon>Helotiales</taxon>
        <taxon>Helotiaceae</taxon>
        <taxon>Glarea</taxon>
    </lineage>
</organism>
<evidence type="ECO:0000256" key="1">
    <source>
        <dbReference type="ARBA" id="ARBA00005863"/>
    </source>
</evidence>
<dbReference type="InParanoid" id="H0EWE1"/>
<keyword evidence="5" id="KW-1185">Reference proteome</keyword>